<reference evidence="3 4" key="1">
    <citation type="submission" date="2019-10" db="EMBL/GenBank/DDBJ databases">
        <title>Rudanella paleaurantiibacter sp. nov., isolated from sludge.</title>
        <authorList>
            <person name="Xu S.Q."/>
        </authorList>
    </citation>
    <scope>NUCLEOTIDE SEQUENCE [LARGE SCALE GENOMIC DNA]</scope>
    <source>
        <strain evidence="3 4">HX-22-17</strain>
    </source>
</reference>
<evidence type="ECO:0000313" key="4">
    <source>
        <dbReference type="Proteomes" id="UP000488299"/>
    </source>
</evidence>
<dbReference type="InterPro" id="IPR000683">
    <property type="entry name" value="Gfo/Idh/MocA-like_OxRdtase_N"/>
</dbReference>
<dbReference type="PANTHER" id="PTHR43818:SF10">
    <property type="entry name" value="NADH-DEPENDENT DEHYDROGENASE-RELATED"/>
    <property type="match status" value="1"/>
</dbReference>
<dbReference type="Gene3D" id="3.30.360.10">
    <property type="entry name" value="Dihydrodipicolinate Reductase, domain 2"/>
    <property type="match status" value="1"/>
</dbReference>
<accession>A0A7J5TT82</accession>
<dbReference type="SUPFAM" id="SSF55347">
    <property type="entry name" value="Glyceraldehyde-3-phosphate dehydrogenase-like, C-terminal domain"/>
    <property type="match status" value="1"/>
</dbReference>
<protein>
    <submittedName>
        <fullName evidence="3">Gfo/Idh/MocA family oxidoreductase</fullName>
    </submittedName>
</protein>
<dbReference type="AlphaFoldDB" id="A0A7J5TT82"/>
<keyword evidence="4" id="KW-1185">Reference proteome</keyword>
<feature type="domain" description="Gfo/Idh/MocA-like oxidoreductase bacterial type C-terminal" evidence="2">
    <location>
        <begin position="177"/>
        <end position="281"/>
    </location>
</feature>
<dbReference type="Pfam" id="PF01408">
    <property type="entry name" value="GFO_IDH_MocA"/>
    <property type="match status" value="1"/>
</dbReference>
<evidence type="ECO:0000313" key="3">
    <source>
        <dbReference type="EMBL" id="KAB7726847.1"/>
    </source>
</evidence>
<dbReference type="Gene3D" id="3.40.50.720">
    <property type="entry name" value="NAD(P)-binding Rossmann-like Domain"/>
    <property type="match status" value="1"/>
</dbReference>
<dbReference type="Pfam" id="PF19051">
    <property type="entry name" value="GFO_IDH_MocA_C2"/>
    <property type="match status" value="1"/>
</dbReference>
<gene>
    <name evidence="3" type="ORF">F5984_23315</name>
</gene>
<organism evidence="3 4">
    <name type="scientific">Rudanella paleaurantiibacter</name>
    <dbReference type="NCBI Taxonomy" id="2614655"/>
    <lineage>
        <taxon>Bacteria</taxon>
        <taxon>Pseudomonadati</taxon>
        <taxon>Bacteroidota</taxon>
        <taxon>Cytophagia</taxon>
        <taxon>Cytophagales</taxon>
        <taxon>Cytophagaceae</taxon>
        <taxon>Rudanella</taxon>
    </lineage>
</organism>
<dbReference type="SUPFAM" id="SSF51735">
    <property type="entry name" value="NAD(P)-binding Rossmann-fold domains"/>
    <property type="match status" value="1"/>
</dbReference>
<dbReference type="GO" id="GO:0000166">
    <property type="term" value="F:nucleotide binding"/>
    <property type="evidence" value="ECO:0007669"/>
    <property type="project" value="InterPro"/>
</dbReference>
<sequence length="457" mass="50613">MDKNAIQDSRREFLVKAATAAMAAPLLLSESARAAGLNTKLRHACIGVGGMGWGDLNQFKKHPNVEIVALCDVDEKHLKRAAELIPGARTYTDWREMLRVEANAIDSVNVSVPDHNHFPIAYGAIRLNKHVYCQKPMCHDVAEVRELTQAAIKAGVVTQLGTQIASSLGDRTAVQWIKQGIIGKVKHAYLCSNRPGAVAKYRLVGPRPAQGQEAPAHLDWDKWLGTAPYRPYAPDIYHPAIWRTWQDFGTGWSGDIGCHIFDAVWKGLGMQPPLSVQAEVQKSWEESAERRADTWPQGNHITWEFPGNALTESDTLPVEWFDGEFYPPQAIRDLYTGGEYPAESAMLIGTEGALLIPHQKMPVVIPTGNVKAYSAPELKERNHYHHFVDACLGGEKAESHFAQSGPMTEAVLLGTVAIRVPGQLLKWNSAQMKFTNNPAANKYLSRTYRKGWKVKGV</sequence>
<dbReference type="InterPro" id="IPR043906">
    <property type="entry name" value="Gfo/Idh/MocA_OxRdtase_bact_C"/>
</dbReference>
<dbReference type="EMBL" id="WELI01000013">
    <property type="protein sequence ID" value="KAB7726847.1"/>
    <property type="molecule type" value="Genomic_DNA"/>
</dbReference>
<dbReference type="InterPro" id="IPR036291">
    <property type="entry name" value="NAD(P)-bd_dom_sf"/>
</dbReference>
<evidence type="ECO:0000259" key="2">
    <source>
        <dbReference type="Pfam" id="PF19051"/>
    </source>
</evidence>
<dbReference type="PROSITE" id="PS51318">
    <property type="entry name" value="TAT"/>
    <property type="match status" value="1"/>
</dbReference>
<dbReference type="Proteomes" id="UP000488299">
    <property type="component" value="Unassembled WGS sequence"/>
</dbReference>
<dbReference type="PANTHER" id="PTHR43818">
    <property type="entry name" value="BCDNA.GH03377"/>
    <property type="match status" value="1"/>
</dbReference>
<dbReference type="RefSeq" id="WP_152126633.1">
    <property type="nucleotide sequence ID" value="NZ_WELI01000013.1"/>
</dbReference>
<feature type="domain" description="Gfo/Idh/MocA-like oxidoreductase N-terminal" evidence="1">
    <location>
        <begin position="42"/>
        <end position="161"/>
    </location>
</feature>
<dbReference type="InterPro" id="IPR050463">
    <property type="entry name" value="Gfo/Idh/MocA_oxidrdct_glycsds"/>
</dbReference>
<name>A0A7J5TT82_9BACT</name>
<comment type="caution">
    <text evidence="3">The sequence shown here is derived from an EMBL/GenBank/DDBJ whole genome shotgun (WGS) entry which is preliminary data.</text>
</comment>
<dbReference type="InterPro" id="IPR006311">
    <property type="entry name" value="TAT_signal"/>
</dbReference>
<proteinExistence type="predicted"/>
<evidence type="ECO:0000259" key="1">
    <source>
        <dbReference type="Pfam" id="PF01408"/>
    </source>
</evidence>